<feature type="non-terminal residue" evidence="1">
    <location>
        <position position="1"/>
    </location>
</feature>
<dbReference type="AlphaFoldDB" id="A0A6H5GF23"/>
<reference evidence="1 2" key="1">
    <citation type="submission" date="2020-02" db="EMBL/GenBank/DDBJ databases">
        <authorList>
            <person name="Ferguson B K."/>
        </authorList>
    </citation>
    <scope>NUCLEOTIDE SEQUENCE [LARGE SCALE GENOMIC DNA]</scope>
</reference>
<dbReference type="Proteomes" id="UP000479000">
    <property type="component" value="Unassembled WGS sequence"/>
</dbReference>
<sequence length="77" mass="8738">RTRQRVSRSSVQIVSSMYGGHLNSFCSLQALARKSFLSLLVLRPEKWPDPIFSTSLQVVAKPEEIRSNFENPFGVRS</sequence>
<name>A0A6H5GF23_9HEMI</name>
<proteinExistence type="predicted"/>
<evidence type="ECO:0000313" key="2">
    <source>
        <dbReference type="Proteomes" id="UP000479000"/>
    </source>
</evidence>
<keyword evidence="2" id="KW-1185">Reference proteome</keyword>
<protein>
    <submittedName>
        <fullName evidence="1">Uncharacterized protein</fullName>
    </submittedName>
</protein>
<accession>A0A6H5GF23</accession>
<dbReference type="EMBL" id="CADCXU010009781">
    <property type="protein sequence ID" value="CAB0000689.1"/>
    <property type="molecule type" value="Genomic_DNA"/>
</dbReference>
<gene>
    <name evidence="1" type="ORF">NTEN_LOCUS6476</name>
</gene>
<evidence type="ECO:0000313" key="1">
    <source>
        <dbReference type="EMBL" id="CAB0000689.1"/>
    </source>
</evidence>
<organism evidence="1 2">
    <name type="scientific">Nesidiocoris tenuis</name>
    <dbReference type="NCBI Taxonomy" id="355587"/>
    <lineage>
        <taxon>Eukaryota</taxon>
        <taxon>Metazoa</taxon>
        <taxon>Ecdysozoa</taxon>
        <taxon>Arthropoda</taxon>
        <taxon>Hexapoda</taxon>
        <taxon>Insecta</taxon>
        <taxon>Pterygota</taxon>
        <taxon>Neoptera</taxon>
        <taxon>Paraneoptera</taxon>
        <taxon>Hemiptera</taxon>
        <taxon>Heteroptera</taxon>
        <taxon>Panheteroptera</taxon>
        <taxon>Cimicomorpha</taxon>
        <taxon>Miridae</taxon>
        <taxon>Dicyphina</taxon>
        <taxon>Nesidiocoris</taxon>
    </lineage>
</organism>